<proteinExistence type="predicted"/>
<sequence length="435" mass="48985">MTRLCPEAFPLLSGSAWRKMHTDKAEPYSSHSFLERQYTSHDLRVERSMALPLSLVKPPEDFSGESLREGYPFLREAIHKTNIDFMFREFHQRPTARCVGLRVADSHIGNHPEDGFMPLETIRRLLVVIGRRSYSGFEWEAFEPDRRRLGQYPTTVRVFDDPILFLAGLKPSWEFGQQRPAIIVSGKEMDFRNFIYTADDNDLSFLPKEPSPRFGTDSPSASVNTELSKDAEEPEGGSSSSPVKRKLAFGSSSSCDVRAKTSASKDDAPILSISDDDEGKFPVHLVLSEVIKKMSGEADVIKARERSREEECEELRVKCELAMADFDQNHKAKLEAVEASVCREVEELKQDMRDVVSKVVAAMNEPFDLSKDKGYRSLYKNEDTQANNDFSTATFSWLDEFVADAATLIEALLSKNPPTLQKPAPSRTQTPVPSS</sequence>
<evidence type="ECO:0000256" key="1">
    <source>
        <dbReference type="SAM" id="Coils"/>
    </source>
</evidence>
<feature type="coiled-coil region" evidence="1">
    <location>
        <begin position="331"/>
        <end position="365"/>
    </location>
</feature>
<name>A0A6L2KC76_TANCI</name>
<accession>A0A6L2KC76</accession>
<dbReference type="EMBL" id="BKCJ010002142">
    <property type="protein sequence ID" value="GEU46559.1"/>
    <property type="molecule type" value="Genomic_DNA"/>
</dbReference>
<feature type="region of interest" description="Disordered" evidence="2">
    <location>
        <begin position="415"/>
        <end position="435"/>
    </location>
</feature>
<reference evidence="3" key="1">
    <citation type="journal article" date="2019" name="Sci. Rep.">
        <title>Draft genome of Tanacetum cinerariifolium, the natural source of mosquito coil.</title>
        <authorList>
            <person name="Yamashiro T."/>
            <person name="Shiraishi A."/>
            <person name="Satake H."/>
            <person name="Nakayama K."/>
        </authorList>
    </citation>
    <scope>NUCLEOTIDE SEQUENCE</scope>
</reference>
<organism evidence="3">
    <name type="scientific">Tanacetum cinerariifolium</name>
    <name type="common">Dalmatian daisy</name>
    <name type="synonym">Chrysanthemum cinerariifolium</name>
    <dbReference type="NCBI Taxonomy" id="118510"/>
    <lineage>
        <taxon>Eukaryota</taxon>
        <taxon>Viridiplantae</taxon>
        <taxon>Streptophyta</taxon>
        <taxon>Embryophyta</taxon>
        <taxon>Tracheophyta</taxon>
        <taxon>Spermatophyta</taxon>
        <taxon>Magnoliopsida</taxon>
        <taxon>eudicotyledons</taxon>
        <taxon>Gunneridae</taxon>
        <taxon>Pentapetalae</taxon>
        <taxon>asterids</taxon>
        <taxon>campanulids</taxon>
        <taxon>Asterales</taxon>
        <taxon>Asteraceae</taxon>
        <taxon>Asteroideae</taxon>
        <taxon>Anthemideae</taxon>
        <taxon>Anthemidinae</taxon>
        <taxon>Tanacetum</taxon>
    </lineage>
</organism>
<feature type="compositionally biased region" description="Polar residues" evidence="2">
    <location>
        <begin position="426"/>
        <end position="435"/>
    </location>
</feature>
<evidence type="ECO:0000256" key="2">
    <source>
        <dbReference type="SAM" id="MobiDB-lite"/>
    </source>
</evidence>
<dbReference type="AlphaFoldDB" id="A0A6L2KC76"/>
<gene>
    <name evidence="3" type="ORF">Tci_018537</name>
</gene>
<evidence type="ECO:0000313" key="3">
    <source>
        <dbReference type="EMBL" id="GEU46559.1"/>
    </source>
</evidence>
<protein>
    <submittedName>
        <fullName evidence="3">Uncharacterized protein</fullName>
    </submittedName>
</protein>
<keyword evidence="1" id="KW-0175">Coiled coil</keyword>
<comment type="caution">
    <text evidence="3">The sequence shown here is derived from an EMBL/GenBank/DDBJ whole genome shotgun (WGS) entry which is preliminary data.</text>
</comment>
<feature type="region of interest" description="Disordered" evidence="2">
    <location>
        <begin position="207"/>
        <end position="245"/>
    </location>
</feature>
<feature type="compositionally biased region" description="Polar residues" evidence="2">
    <location>
        <begin position="217"/>
        <end position="226"/>
    </location>
</feature>